<keyword evidence="6" id="KW-0249">Electron transport</keyword>
<evidence type="ECO:0000256" key="1">
    <source>
        <dbReference type="ARBA" id="ARBA00004418"/>
    </source>
</evidence>
<evidence type="ECO:0000313" key="11">
    <source>
        <dbReference type="EMBL" id="GGY85859.1"/>
    </source>
</evidence>
<evidence type="ECO:0000256" key="8">
    <source>
        <dbReference type="PROSITE-ProRule" id="PRU00433"/>
    </source>
</evidence>
<dbReference type="EMBL" id="BMYZ01000004">
    <property type="protein sequence ID" value="GGY85859.1"/>
    <property type="molecule type" value="Genomic_DNA"/>
</dbReference>
<keyword evidence="12" id="KW-1185">Reference proteome</keyword>
<evidence type="ECO:0000256" key="6">
    <source>
        <dbReference type="ARBA" id="ARBA00022982"/>
    </source>
</evidence>
<dbReference type="SUPFAM" id="SSF46626">
    <property type="entry name" value="Cytochrome c"/>
    <property type="match status" value="2"/>
</dbReference>
<dbReference type="InterPro" id="IPR009056">
    <property type="entry name" value="Cyt_c-like_dom"/>
</dbReference>
<feature type="chain" id="PRO_5047203568" evidence="9">
    <location>
        <begin position="29"/>
        <end position="238"/>
    </location>
</feature>
<dbReference type="InterPro" id="IPR050597">
    <property type="entry name" value="Cytochrome_c_Oxidase_Subunit"/>
</dbReference>
<keyword evidence="5" id="KW-0574">Periplasm</keyword>
<keyword evidence="3 8" id="KW-0349">Heme</keyword>
<dbReference type="PIRSF" id="PIRSF000005">
    <property type="entry name" value="Cytochrome_c4"/>
    <property type="match status" value="1"/>
</dbReference>
<gene>
    <name evidence="11" type="primary">cc4</name>
    <name evidence="11" type="ORF">GCM10011613_33560</name>
</gene>
<dbReference type="Gene3D" id="1.10.760.10">
    <property type="entry name" value="Cytochrome c-like domain"/>
    <property type="match status" value="2"/>
</dbReference>
<dbReference type="Pfam" id="PF00034">
    <property type="entry name" value="Cytochrom_C"/>
    <property type="match status" value="2"/>
</dbReference>
<keyword evidence="4 8" id="KW-0479">Metal-binding</keyword>
<accession>A0ABQ3BCF1</accession>
<evidence type="ECO:0000256" key="2">
    <source>
        <dbReference type="ARBA" id="ARBA00022448"/>
    </source>
</evidence>
<reference evidence="12" key="1">
    <citation type="journal article" date="2019" name="Int. J. Syst. Evol. Microbiol.">
        <title>The Global Catalogue of Microorganisms (GCM) 10K type strain sequencing project: providing services to taxonomists for standard genome sequencing and annotation.</title>
        <authorList>
            <consortium name="The Broad Institute Genomics Platform"/>
            <consortium name="The Broad Institute Genome Sequencing Center for Infectious Disease"/>
            <person name="Wu L."/>
            <person name="Ma J."/>
        </authorList>
    </citation>
    <scope>NUCLEOTIDE SEQUENCE [LARGE SCALE GENOMIC DNA]</scope>
    <source>
        <strain evidence="12">KCTC 32239</strain>
    </source>
</reference>
<evidence type="ECO:0000313" key="12">
    <source>
        <dbReference type="Proteomes" id="UP000619761"/>
    </source>
</evidence>
<keyword evidence="2" id="KW-0813">Transport</keyword>
<dbReference type="PANTHER" id="PTHR33751:SF9">
    <property type="entry name" value="CYTOCHROME C4"/>
    <property type="match status" value="1"/>
</dbReference>
<comment type="subcellular location">
    <subcellularLocation>
        <location evidence="1">Periplasm</location>
    </subcellularLocation>
</comment>
<evidence type="ECO:0000256" key="3">
    <source>
        <dbReference type="ARBA" id="ARBA00022617"/>
    </source>
</evidence>
<comment type="caution">
    <text evidence="11">The sequence shown here is derived from an EMBL/GenBank/DDBJ whole genome shotgun (WGS) entry which is preliminary data.</text>
</comment>
<evidence type="ECO:0000256" key="7">
    <source>
        <dbReference type="ARBA" id="ARBA00023004"/>
    </source>
</evidence>
<sequence length="238" mass="24495">MTGLPMKYLVKNALFSLGLIAIAHGAYASAGAKVTGDAKAGQAKAAVCGACHGADGNSAAPNFPKLAGQGERYLIKQIHDIKAWDLETNPAKKASAGRAVLEMTGIVSGLSDQDIADIAAYFASQNTQLSGAKKAEVQVNSGLKVDALELGAKVYRSGNLANGVPACTGCHAPDGKGNAAAGFPRLSGQHPDYIEKQLTNFRAGNRVNDGDTSPMRTIADKLSDAEIKAVANFIAGLN</sequence>
<keyword evidence="7 8" id="KW-0408">Iron</keyword>
<dbReference type="Proteomes" id="UP000619761">
    <property type="component" value="Unassembled WGS sequence"/>
</dbReference>
<evidence type="ECO:0000256" key="4">
    <source>
        <dbReference type="ARBA" id="ARBA00022723"/>
    </source>
</evidence>
<dbReference type="InterPro" id="IPR024167">
    <property type="entry name" value="Cytochrome_c4-like"/>
</dbReference>
<evidence type="ECO:0000256" key="9">
    <source>
        <dbReference type="SAM" id="SignalP"/>
    </source>
</evidence>
<dbReference type="PROSITE" id="PS51007">
    <property type="entry name" value="CYTC"/>
    <property type="match status" value="2"/>
</dbReference>
<protein>
    <submittedName>
        <fullName evidence="11">Cytochrome c4</fullName>
    </submittedName>
</protein>
<evidence type="ECO:0000256" key="5">
    <source>
        <dbReference type="ARBA" id="ARBA00022764"/>
    </source>
</evidence>
<feature type="signal peptide" evidence="9">
    <location>
        <begin position="1"/>
        <end position="28"/>
    </location>
</feature>
<keyword evidence="9" id="KW-0732">Signal</keyword>
<feature type="domain" description="Cytochrome c" evidence="10">
    <location>
        <begin position="146"/>
        <end position="238"/>
    </location>
</feature>
<organism evidence="11 12">
    <name type="scientific">Cellvibrio zantedeschiae</name>
    <dbReference type="NCBI Taxonomy" id="1237077"/>
    <lineage>
        <taxon>Bacteria</taxon>
        <taxon>Pseudomonadati</taxon>
        <taxon>Pseudomonadota</taxon>
        <taxon>Gammaproteobacteria</taxon>
        <taxon>Cellvibrionales</taxon>
        <taxon>Cellvibrionaceae</taxon>
        <taxon>Cellvibrio</taxon>
    </lineage>
</organism>
<dbReference type="PANTHER" id="PTHR33751">
    <property type="entry name" value="CBB3-TYPE CYTOCHROME C OXIDASE SUBUNIT FIXP"/>
    <property type="match status" value="1"/>
</dbReference>
<feature type="domain" description="Cytochrome c" evidence="10">
    <location>
        <begin position="36"/>
        <end position="126"/>
    </location>
</feature>
<proteinExistence type="predicted"/>
<evidence type="ECO:0000259" key="10">
    <source>
        <dbReference type="PROSITE" id="PS51007"/>
    </source>
</evidence>
<dbReference type="InterPro" id="IPR036909">
    <property type="entry name" value="Cyt_c-like_dom_sf"/>
</dbReference>
<name>A0ABQ3BCF1_9GAMM</name>